<proteinExistence type="predicted"/>
<organism evidence="3 4">
    <name type="scientific">Diploscapter pachys</name>
    <dbReference type="NCBI Taxonomy" id="2018661"/>
    <lineage>
        <taxon>Eukaryota</taxon>
        <taxon>Metazoa</taxon>
        <taxon>Ecdysozoa</taxon>
        <taxon>Nematoda</taxon>
        <taxon>Chromadorea</taxon>
        <taxon>Rhabditida</taxon>
        <taxon>Rhabditina</taxon>
        <taxon>Rhabditomorpha</taxon>
        <taxon>Rhabditoidea</taxon>
        <taxon>Rhabditidae</taxon>
        <taxon>Diploscapter</taxon>
    </lineage>
</organism>
<evidence type="ECO:0000313" key="3">
    <source>
        <dbReference type="EMBL" id="PAV59494.1"/>
    </source>
</evidence>
<gene>
    <name evidence="3" type="ORF">WR25_12090</name>
</gene>
<evidence type="ECO:0000256" key="2">
    <source>
        <dbReference type="SAM" id="SignalP"/>
    </source>
</evidence>
<evidence type="ECO:0008006" key="5">
    <source>
        <dbReference type="Google" id="ProtNLM"/>
    </source>
</evidence>
<evidence type="ECO:0000256" key="1">
    <source>
        <dbReference type="SAM" id="MobiDB-lite"/>
    </source>
</evidence>
<feature type="compositionally biased region" description="Low complexity" evidence="1">
    <location>
        <begin position="43"/>
        <end position="90"/>
    </location>
</feature>
<sequence length="206" mass="21729">MVFPLLFILSIPGLVIGCLQTPDMDLPSVQPTTSIDVDEETTTETTEPTSTQCTSVSNTLSTSTSTSSSSTTTTTSTSTTTTTSTSTTSTGVCPVCQIDDPETFNWLPYNCNSAGFDPTTVEHGPSQVMLVDGYPNCISVLSCDSTIWAMQTVAAFRVSDGALVCGTYTTTPNACHLALTCDTTSGRYVDCNGNYPMAMACIDRIP</sequence>
<feature type="signal peptide" evidence="2">
    <location>
        <begin position="1"/>
        <end position="17"/>
    </location>
</feature>
<dbReference type="EMBL" id="LIAE01010519">
    <property type="protein sequence ID" value="PAV59494.1"/>
    <property type="molecule type" value="Genomic_DNA"/>
</dbReference>
<keyword evidence="2" id="KW-0732">Signal</keyword>
<comment type="caution">
    <text evidence="3">The sequence shown here is derived from an EMBL/GenBank/DDBJ whole genome shotgun (WGS) entry which is preliminary data.</text>
</comment>
<reference evidence="3 4" key="1">
    <citation type="journal article" date="2017" name="Curr. Biol.">
        <title>Genome architecture and evolution of a unichromosomal asexual nematode.</title>
        <authorList>
            <person name="Fradin H."/>
            <person name="Zegar C."/>
            <person name="Gutwein M."/>
            <person name="Lucas J."/>
            <person name="Kovtun M."/>
            <person name="Corcoran D."/>
            <person name="Baugh L.R."/>
            <person name="Kiontke K."/>
            <person name="Gunsalus K."/>
            <person name="Fitch D.H."/>
            <person name="Piano F."/>
        </authorList>
    </citation>
    <scope>NUCLEOTIDE SEQUENCE [LARGE SCALE GENOMIC DNA]</scope>
    <source>
        <strain evidence="3">PF1309</strain>
    </source>
</reference>
<accession>A0A2A2JD04</accession>
<name>A0A2A2JD04_9BILA</name>
<dbReference type="AlphaFoldDB" id="A0A2A2JD04"/>
<evidence type="ECO:0000313" key="4">
    <source>
        <dbReference type="Proteomes" id="UP000218231"/>
    </source>
</evidence>
<dbReference type="Proteomes" id="UP000218231">
    <property type="component" value="Unassembled WGS sequence"/>
</dbReference>
<keyword evidence="4" id="KW-1185">Reference proteome</keyword>
<feature type="region of interest" description="Disordered" evidence="1">
    <location>
        <begin position="27"/>
        <end position="90"/>
    </location>
</feature>
<protein>
    <recommendedName>
        <fullName evidence="5">DUF281 domain-containing protein</fullName>
    </recommendedName>
</protein>
<feature type="chain" id="PRO_5013013962" description="DUF281 domain-containing protein" evidence="2">
    <location>
        <begin position="18"/>
        <end position="206"/>
    </location>
</feature>